<dbReference type="Proteomes" id="UP000194546">
    <property type="component" value="Unassembled WGS sequence"/>
</dbReference>
<name>A0A242N635_CABSO</name>
<evidence type="ECO:0000313" key="2">
    <source>
        <dbReference type="EMBL" id="OTP79117.1"/>
    </source>
</evidence>
<comment type="caution">
    <text evidence="2">The sequence shown here is derived from an EMBL/GenBank/DDBJ whole genome shotgun (WGS) entry which is preliminary data.</text>
</comment>
<organism evidence="2 3">
    <name type="scientific">Caballeronia sordidicola</name>
    <name type="common">Burkholderia sordidicola</name>
    <dbReference type="NCBI Taxonomy" id="196367"/>
    <lineage>
        <taxon>Bacteria</taxon>
        <taxon>Pseudomonadati</taxon>
        <taxon>Pseudomonadota</taxon>
        <taxon>Betaproteobacteria</taxon>
        <taxon>Burkholderiales</taxon>
        <taxon>Burkholderiaceae</taxon>
        <taxon>Caballeronia</taxon>
    </lineage>
</organism>
<dbReference type="EMBL" id="NBTZ01000101">
    <property type="protein sequence ID" value="OTP71580.1"/>
    <property type="molecule type" value="Genomic_DNA"/>
</dbReference>
<evidence type="ECO:0000313" key="3">
    <source>
        <dbReference type="Proteomes" id="UP000194546"/>
    </source>
</evidence>
<evidence type="ECO:0000313" key="1">
    <source>
        <dbReference type="EMBL" id="OTP71580.1"/>
    </source>
</evidence>
<reference evidence="1 4" key="2">
    <citation type="submission" date="2017-03" db="EMBL/GenBank/DDBJ databases">
        <title>Genome analysis of strain PAMC 26577.</title>
        <authorList>
            <person name="Oh H.-M."/>
            <person name="Yang J.-A."/>
        </authorList>
    </citation>
    <scope>NUCLEOTIDE SEQUENCE [LARGE SCALE GENOMIC DNA]</scope>
    <source>
        <strain evidence="1 4">PAMC 26577</strain>
    </source>
</reference>
<protein>
    <submittedName>
        <fullName evidence="2">Uncharacterized protein</fullName>
    </submittedName>
</protein>
<sequence>MYDADVHLHAFNHASKATRRLAFRPPRFFNPQTGSSPFA</sequence>
<accession>A0A242N635</accession>
<proteinExistence type="predicted"/>
<evidence type="ECO:0000313" key="4">
    <source>
        <dbReference type="Proteomes" id="UP000195221"/>
    </source>
</evidence>
<gene>
    <name evidence="2" type="ORF">PAMC26510_06545</name>
    <name evidence="1" type="ORF">PAMC26577_24305</name>
</gene>
<dbReference type="AlphaFoldDB" id="A0A242N635"/>
<reference evidence="2 3" key="1">
    <citation type="submission" date="2017-03" db="EMBL/GenBank/DDBJ databases">
        <title>Genome analysis of strain PAMC 26510.</title>
        <authorList>
            <person name="Oh H.-M."/>
            <person name="Yang J.-A."/>
        </authorList>
    </citation>
    <scope>NUCLEOTIDE SEQUENCE [LARGE SCALE GENOMIC DNA]</scope>
    <source>
        <strain evidence="2 3">PAMC 26510</strain>
    </source>
</reference>
<dbReference type="Proteomes" id="UP000195221">
    <property type="component" value="Unassembled WGS sequence"/>
</dbReference>
<dbReference type="EMBL" id="NBTY01000034">
    <property type="protein sequence ID" value="OTP79117.1"/>
    <property type="molecule type" value="Genomic_DNA"/>
</dbReference>